<evidence type="ECO:0000313" key="1">
    <source>
        <dbReference type="EMBL" id="GAA5809885.1"/>
    </source>
</evidence>
<accession>A0ABP9YSS6</accession>
<name>A0ABP9YSS6_9FUNG</name>
<sequence>MSLKIFVDTFEGIMTHMIEMEEQTAVIRKSSDFFSADRRGFRHTSSDLSKYCSSSDDSRASERFSQALKFGPPRIVRGTAEEERSAAALPQSPSPKVRLLKDAGCYFASSFFFPFASIVKMNLICENGIKVVEEILVNVEDDIAVFTTQYKIVLKGFLDQEDMEKLKEAKKRLPAIAGLMRSSHVVTLFRSQDLENNQTSAVLGVKNNAT</sequence>
<evidence type="ECO:0000313" key="2">
    <source>
        <dbReference type="Proteomes" id="UP001473302"/>
    </source>
</evidence>
<protein>
    <submittedName>
        <fullName evidence="1">Uncharacterized protein</fullName>
    </submittedName>
</protein>
<reference evidence="1 2" key="1">
    <citation type="submission" date="2024-04" db="EMBL/GenBank/DDBJ databases">
        <title>genome sequences of Mucor flavus KT1a and Helicostylum pulchrum KT1b strains isolated from the surface of a dry-aged beef.</title>
        <authorList>
            <person name="Toyotome T."/>
            <person name="Hosono M."/>
            <person name="Torimaru M."/>
            <person name="Fukuda K."/>
            <person name="Mikami N."/>
        </authorList>
    </citation>
    <scope>NUCLEOTIDE SEQUENCE [LARGE SCALE GENOMIC DNA]</scope>
    <source>
        <strain evidence="1 2">KT1a</strain>
    </source>
</reference>
<proteinExistence type="predicted"/>
<gene>
    <name evidence="1" type="ORF">MFLAVUS_003300</name>
</gene>
<keyword evidence="2" id="KW-1185">Reference proteome</keyword>
<organism evidence="1 2">
    <name type="scientific">Mucor flavus</name>
    <dbReference type="NCBI Taxonomy" id="439312"/>
    <lineage>
        <taxon>Eukaryota</taxon>
        <taxon>Fungi</taxon>
        <taxon>Fungi incertae sedis</taxon>
        <taxon>Mucoromycota</taxon>
        <taxon>Mucoromycotina</taxon>
        <taxon>Mucoromycetes</taxon>
        <taxon>Mucorales</taxon>
        <taxon>Mucorineae</taxon>
        <taxon>Mucoraceae</taxon>
        <taxon>Mucor</taxon>
    </lineage>
</organism>
<dbReference type="Proteomes" id="UP001473302">
    <property type="component" value="Unassembled WGS sequence"/>
</dbReference>
<dbReference type="EMBL" id="BAABUK010000006">
    <property type="protein sequence ID" value="GAA5809885.1"/>
    <property type="molecule type" value="Genomic_DNA"/>
</dbReference>
<comment type="caution">
    <text evidence="1">The sequence shown here is derived from an EMBL/GenBank/DDBJ whole genome shotgun (WGS) entry which is preliminary data.</text>
</comment>